<dbReference type="WBParaSite" id="Csp11.Scaffold629.g8678.t1">
    <property type="protein sequence ID" value="Csp11.Scaffold629.g8678.t1"/>
    <property type="gene ID" value="Csp11.Scaffold629.g8678"/>
</dbReference>
<protein>
    <submittedName>
        <fullName evidence="2">Uncharacterized protein</fullName>
    </submittedName>
</protein>
<reference evidence="2" key="1">
    <citation type="submission" date="2016-11" db="UniProtKB">
        <authorList>
            <consortium name="WormBaseParasite"/>
        </authorList>
    </citation>
    <scope>IDENTIFICATION</scope>
</reference>
<dbReference type="AlphaFoldDB" id="A0A1I7UF33"/>
<accession>A0A1I7UF33</accession>
<keyword evidence="1" id="KW-1185">Reference proteome</keyword>
<name>A0A1I7UF33_9PELO</name>
<sequence length="187" mass="20992">MAFTFAVSKKATLTFDIGEADEVKISSFPTKWEVSITNGTSYFRKRSVANSKATPTKDVDLDILTSLLILNDAMASLDAPITVIPVHRLTGNCRELVSKTKNADSRVFRRRKSSGAAAEEVEFEINKMKAAAKTEETKPFKRFLWLRTPFRKTKKAVPDDISMVCYPFPQSRTISFSEVIHCHLLSP</sequence>
<proteinExistence type="predicted"/>
<evidence type="ECO:0000313" key="1">
    <source>
        <dbReference type="Proteomes" id="UP000095282"/>
    </source>
</evidence>
<evidence type="ECO:0000313" key="2">
    <source>
        <dbReference type="WBParaSite" id="Csp11.Scaffold629.g8678.t1"/>
    </source>
</evidence>
<organism evidence="1 2">
    <name type="scientific">Caenorhabditis tropicalis</name>
    <dbReference type="NCBI Taxonomy" id="1561998"/>
    <lineage>
        <taxon>Eukaryota</taxon>
        <taxon>Metazoa</taxon>
        <taxon>Ecdysozoa</taxon>
        <taxon>Nematoda</taxon>
        <taxon>Chromadorea</taxon>
        <taxon>Rhabditida</taxon>
        <taxon>Rhabditina</taxon>
        <taxon>Rhabditomorpha</taxon>
        <taxon>Rhabditoidea</taxon>
        <taxon>Rhabditidae</taxon>
        <taxon>Peloderinae</taxon>
        <taxon>Caenorhabditis</taxon>
    </lineage>
</organism>
<dbReference type="Proteomes" id="UP000095282">
    <property type="component" value="Unplaced"/>
</dbReference>